<protein>
    <submittedName>
        <fullName evidence="1">Uncharacterized protein</fullName>
    </submittedName>
</protein>
<proteinExistence type="predicted"/>
<evidence type="ECO:0000313" key="2">
    <source>
        <dbReference type="Proteomes" id="UP000619788"/>
    </source>
</evidence>
<gene>
    <name evidence="1" type="ORF">Psi01_60170</name>
</gene>
<dbReference type="RefSeq" id="WP_204067483.1">
    <property type="nucleotide sequence ID" value="NZ_BOOJ01000052.1"/>
</dbReference>
<organism evidence="1 2">
    <name type="scientific">Planobispora siamensis</name>
    <dbReference type="NCBI Taxonomy" id="936338"/>
    <lineage>
        <taxon>Bacteria</taxon>
        <taxon>Bacillati</taxon>
        <taxon>Actinomycetota</taxon>
        <taxon>Actinomycetes</taxon>
        <taxon>Streptosporangiales</taxon>
        <taxon>Streptosporangiaceae</taxon>
        <taxon>Planobispora</taxon>
    </lineage>
</organism>
<keyword evidence="2" id="KW-1185">Reference proteome</keyword>
<dbReference type="Proteomes" id="UP000619788">
    <property type="component" value="Unassembled WGS sequence"/>
</dbReference>
<dbReference type="EMBL" id="BOOJ01000052">
    <property type="protein sequence ID" value="GIH95387.1"/>
    <property type="molecule type" value="Genomic_DNA"/>
</dbReference>
<name>A0A8J3WP96_9ACTN</name>
<comment type="caution">
    <text evidence="1">The sequence shown here is derived from an EMBL/GenBank/DDBJ whole genome shotgun (WGS) entry which is preliminary data.</text>
</comment>
<reference evidence="1 2" key="1">
    <citation type="submission" date="2021-01" db="EMBL/GenBank/DDBJ databases">
        <title>Whole genome shotgun sequence of Planobispora siamensis NBRC 107568.</title>
        <authorList>
            <person name="Komaki H."/>
            <person name="Tamura T."/>
        </authorList>
    </citation>
    <scope>NUCLEOTIDE SEQUENCE [LARGE SCALE GENOMIC DNA]</scope>
    <source>
        <strain evidence="1 2">NBRC 107568</strain>
    </source>
</reference>
<dbReference type="AlphaFoldDB" id="A0A8J3WP96"/>
<evidence type="ECO:0000313" key="1">
    <source>
        <dbReference type="EMBL" id="GIH95387.1"/>
    </source>
</evidence>
<accession>A0A8J3WP96</accession>
<sequence length="86" mass="9102">MTNQSGTVHSATQIATEIGDMAADLANTPIRPDEVHAVLIAMSRTTALLAEALQAARPDSQTVQEKLNQASGALEIYADIVLNEDL</sequence>